<evidence type="ECO:0000313" key="6">
    <source>
        <dbReference type="Proteomes" id="UP000663829"/>
    </source>
</evidence>
<evidence type="ECO:0008006" key="7">
    <source>
        <dbReference type="Google" id="ProtNLM"/>
    </source>
</evidence>
<reference evidence="3" key="1">
    <citation type="submission" date="2021-02" db="EMBL/GenBank/DDBJ databases">
        <authorList>
            <person name="Nowell W R."/>
        </authorList>
    </citation>
    <scope>NUCLEOTIDE SEQUENCE</scope>
</reference>
<keyword evidence="1" id="KW-1133">Transmembrane helix</keyword>
<keyword evidence="1" id="KW-0472">Membrane</keyword>
<evidence type="ECO:0000313" key="4">
    <source>
        <dbReference type="EMBL" id="CAF3570215.1"/>
    </source>
</evidence>
<comment type="caution">
    <text evidence="3">The sequence shown here is derived from an EMBL/GenBank/DDBJ whole genome shotgun (WGS) entry which is preliminary data.</text>
</comment>
<evidence type="ECO:0000313" key="2">
    <source>
        <dbReference type="EMBL" id="CAF0787845.1"/>
    </source>
</evidence>
<dbReference type="Proteomes" id="UP000682733">
    <property type="component" value="Unassembled WGS sequence"/>
</dbReference>
<keyword evidence="1" id="KW-0812">Transmembrane</keyword>
<dbReference type="Proteomes" id="UP000681722">
    <property type="component" value="Unassembled WGS sequence"/>
</dbReference>
<dbReference type="AlphaFoldDB" id="A0A814EWP6"/>
<gene>
    <name evidence="3" type="ORF">GPM918_LOCUS12334</name>
    <name evidence="2" type="ORF">OVA965_LOCUS3974</name>
    <name evidence="5" type="ORF">SRO942_LOCUS12335</name>
    <name evidence="4" type="ORF">TMI583_LOCUS3972</name>
</gene>
<feature type="transmembrane region" description="Helical" evidence="1">
    <location>
        <begin position="125"/>
        <end position="147"/>
    </location>
</feature>
<evidence type="ECO:0000313" key="5">
    <source>
        <dbReference type="EMBL" id="CAF3745860.1"/>
    </source>
</evidence>
<evidence type="ECO:0000256" key="1">
    <source>
        <dbReference type="SAM" id="Phobius"/>
    </source>
</evidence>
<dbReference type="Proteomes" id="UP000677228">
    <property type="component" value="Unassembled WGS sequence"/>
</dbReference>
<evidence type="ECO:0000313" key="3">
    <source>
        <dbReference type="EMBL" id="CAF0972927.1"/>
    </source>
</evidence>
<dbReference type="EMBL" id="CAJOBA010001007">
    <property type="protein sequence ID" value="CAF3570215.1"/>
    <property type="molecule type" value="Genomic_DNA"/>
</dbReference>
<feature type="transmembrane region" description="Helical" evidence="1">
    <location>
        <begin position="96"/>
        <end position="119"/>
    </location>
</feature>
<proteinExistence type="predicted"/>
<accession>A0A814EWP6</accession>
<keyword evidence="6" id="KW-1185">Reference proteome</keyword>
<feature type="transmembrane region" description="Helical" evidence="1">
    <location>
        <begin position="57"/>
        <end position="76"/>
    </location>
</feature>
<protein>
    <recommendedName>
        <fullName evidence="7">Transmembrane protein</fullName>
    </recommendedName>
</protein>
<organism evidence="3 6">
    <name type="scientific">Didymodactylos carnosus</name>
    <dbReference type="NCBI Taxonomy" id="1234261"/>
    <lineage>
        <taxon>Eukaryota</taxon>
        <taxon>Metazoa</taxon>
        <taxon>Spiralia</taxon>
        <taxon>Gnathifera</taxon>
        <taxon>Rotifera</taxon>
        <taxon>Eurotatoria</taxon>
        <taxon>Bdelloidea</taxon>
        <taxon>Philodinida</taxon>
        <taxon>Philodinidae</taxon>
        <taxon>Didymodactylos</taxon>
    </lineage>
</organism>
<name>A0A814EWP6_9BILA</name>
<feature type="transmembrane region" description="Helical" evidence="1">
    <location>
        <begin position="12"/>
        <end position="30"/>
    </location>
</feature>
<dbReference type="EMBL" id="CAJOBC010002685">
    <property type="protein sequence ID" value="CAF3745860.1"/>
    <property type="molecule type" value="Genomic_DNA"/>
</dbReference>
<sequence>MNICLVNDKPIKLLLGIESLCNIGFIWYVFNYSEGFLRALLPPIVENFEITPLAEHFLLWWMSSIFTLTCLMLAAIPSKYSTNTLTVGLIHVRRFIYWSLFGSEILCSGLLIYLMQYFAEEHWTLFGYALLLIFTILPLWRLFVLFIKNSWFGHIENMDETKTDKLKNN</sequence>
<dbReference type="Proteomes" id="UP000663829">
    <property type="component" value="Unassembled WGS sequence"/>
</dbReference>
<dbReference type="EMBL" id="CAJNOK010001007">
    <property type="protein sequence ID" value="CAF0787845.1"/>
    <property type="molecule type" value="Genomic_DNA"/>
</dbReference>
<dbReference type="EMBL" id="CAJNOQ010002685">
    <property type="protein sequence ID" value="CAF0972927.1"/>
    <property type="molecule type" value="Genomic_DNA"/>
</dbReference>
<dbReference type="OrthoDB" id="10031224at2759"/>